<protein>
    <recommendedName>
        <fullName evidence="4">VapB protein of antitoxin of type II toxin-antitoxin system</fullName>
    </recommendedName>
</protein>
<reference evidence="3" key="1">
    <citation type="journal article" date="2019" name="Int. J. Syst. Evol. Microbiol.">
        <title>The Global Catalogue of Microorganisms (GCM) 10K type strain sequencing project: providing services to taxonomists for standard genome sequencing and annotation.</title>
        <authorList>
            <consortium name="The Broad Institute Genomics Platform"/>
            <consortium name="The Broad Institute Genome Sequencing Center for Infectious Disease"/>
            <person name="Wu L."/>
            <person name="Ma J."/>
        </authorList>
    </citation>
    <scope>NUCLEOTIDE SEQUENCE [LARGE SCALE GENOMIC DNA]</scope>
    <source>
        <strain evidence="3">JCM 16902</strain>
    </source>
</reference>
<dbReference type="Proteomes" id="UP001501074">
    <property type="component" value="Unassembled WGS sequence"/>
</dbReference>
<dbReference type="EMBL" id="BAAAZO010000003">
    <property type="protein sequence ID" value="GAA3610033.1"/>
    <property type="molecule type" value="Genomic_DNA"/>
</dbReference>
<accession>A0ABP6ZHL6</accession>
<evidence type="ECO:0000256" key="1">
    <source>
        <dbReference type="SAM" id="MobiDB-lite"/>
    </source>
</evidence>
<keyword evidence="3" id="KW-1185">Reference proteome</keyword>
<feature type="region of interest" description="Disordered" evidence="1">
    <location>
        <begin position="1"/>
        <end position="24"/>
    </location>
</feature>
<feature type="region of interest" description="Disordered" evidence="1">
    <location>
        <begin position="81"/>
        <end position="116"/>
    </location>
</feature>
<feature type="compositionally biased region" description="Gly residues" evidence="1">
    <location>
        <begin position="89"/>
        <end position="98"/>
    </location>
</feature>
<name>A0ABP6ZHL6_9ACTN</name>
<organism evidence="2 3">
    <name type="scientific">Kineosporia mesophila</name>
    <dbReference type="NCBI Taxonomy" id="566012"/>
    <lineage>
        <taxon>Bacteria</taxon>
        <taxon>Bacillati</taxon>
        <taxon>Actinomycetota</taxon>
        <taxon>Actinomycetes</taxon>
        <taxon>Kineosporiales</taxon>
        <taxon>Kineosporiaceae</taxon>
        <taxon>Kineosporia</taxon>
    </lineage>
</organism>
<gene>
    <name evidence="2" type="ORF">GCM10022223_27670</name>
</gene>
<evidence type="ECO:0008006" key="4">
    <source>
        <dbReference type="Google" id="ProtNLM"/>
    </source>
</evidence>
<comment type="caution">
    <text evidence="2">The sequence shown here is derived from an EMBL/GenBank/DDBJ whole genome shotgun (WGS) entry which is preliminary data.</text>
</comment>
<evidence type="ECO:0000313" key="2">
    <source>
        <dbReference type="EMBL" id="GAA3610033.1"/>
    </source>
</evidence>
<proteinExistence type="predicted"/>
<feature type="compositionally biased region" description="Basic and acidic residues" evidence="1">
    <location>
        <begin position="1"/>
        <end position="12"/>
    </location>
</feature>
<evidence type="ECO:0000313" key="3">
    <source>
        <dbReference type="Proteomes" id="UP001501074"/>
    </source>
</evidence>
<sequence>MHYGDMSREREGGQPPASEGARLTTTITVEGVDLALLRQAARLLGAEGAAVVDQALAELIRDRNQRRAVAAEIERYESGQFAGLSGLSGPAGGAGPAGSTGPTGPAMQTVQIGGGE</sequence>